<comment type="subunit">
    <text evidence="3">Component of the 19S proteasome regulatory particle complex. The 26S proteasome consists of a 20S core particle (CP) and two 19S regulatory subunits (RP). The regulatory particle is made of a lid composed of 9 subunits including PSMD13, a base containing 6 ATPases and few additional components.</text>
</comment>
<gene>
    <name evidence="10" type="ORF">HHI36_021412</name>
</gene>
<evidence type="ECO:0000313" key="11">
    <source>
        <dbReference type="Proteomes" id="UP001516400"/>
    </source>
</evidence>
<comment type="caution">
    <text evidence="10">The sequence shown here is derived from an EMBL/GenBank/DDBJ whole genome shotgun (WGS) entry which is preliminary data.</text>
</comment>
<dbReference type="InterPro" id="IPR054179">
    <property type="entry name" value="PSD13_N"/>
</dbReference>
<accession>A0ABD2MWQ5</accession>
<dbReference type="Pfam" id="PF22037">
    <property type="entry name" value="PSD13_N"/>
    <property type="match status" value="1"/>
</dbReference>
<feature type="domain" description="PCI" evidence="9">
    <location>
        <begin position="180"/>
        <end position="347"/>
    </location>
</feature>
<dbReference type="PROSITE" id="PS50250">
    <property type="entry name" value="PCI"/>
    <property type="match status" value="1"/>
</dbReference>
<dbReference type="EMBL" id="JABFTP020000042">
    <property type="protein sequence ID" value="KAL3270903.1"/>
    <property type="molecule type" value="Genomic_DNA"/>
</dbReference>
<dbReference type="PANTHER" id="PTHR10539:SF0">
    <property type="entry name" value="26S PROTEASOME NON-ATPASE REGULATORY SUBUNIT 13"/>
    <property type="match status" value="1"/>
</dbReference>
<evidence type="ECO:0000313" key="10">
    <source>
        <dbReference type="EMBL" id="KAL3270903.1"/>
    </source>
</evidence>
<dbReference type="Pfam" id="PF01399">
    <property type="entry name" value="PCI"/>
    <property type="match status" value="1"/>
</dbReference>
<dbReference type="SMART" id="SM00088">
    <property type="entry name" value="PINT"/>
    <property type="match status" value="1"/>
</dbReference>
<comment type="similarity">
    <text evidence="2">Belongs to the proteasome subunit S11 family.</text>
</comment>
<evidence type="ECO:0000256" key="1">
    <source>
        <dbReference type="ARBA" id="ARBA00002362"/>
    </source>
</evidence>
<evidence type="ECO:0000256" key="5">
    <source>
        <dbReference type="ARBA" id="ARBA00022942"/>
    </source>
</evidence>
<reference evidence="10 11" key="1">
    <citation type="journal article" date="2021" name="BMC Biol.">
        <title>Horizontally acquired antibacterial genes associated with adaptive radiation of ladybird beetles.</title>
        <authorList>
            <person name="Li H.S."/>
            <person name="Tang X.F."/>
            <person name="Huang Y.H."/>
            <person name="Xu Z.Y."/>
            <person name="Chen M.L."/>
            <person name="Du X.Y."/>
            <person name="Qiu B.Y."/>
            <person name="Chen P.T."/>
            <person name="Zhang W."/>
            <person name="Slipinski A."/>
            <person name="Escalona H.E."/>
            <person name="Waterhouse R.M."/>
            <person name="Zwick A."/>
            <person name="Pang H."/>
        </authorList>
    </citation>
    <scope>NUCLEOTIDE SEQUENCE [LARGE SCALE GENOMIC DNA]</scope>
    <source>
        <strain evidence="10">SYSU2018</strain>
    </source>
</reference>
<comment type="function">
    <text evidence="1">Component of the 26S proteasome, a multiprotein complex involved in the ATP-dependent degradation of ubiquitinated proteins. This complex plays a key role in the maintenance of protein homeostasis by removing misfolded or damaged proteins, which could impair cellular functions, and by removing proteins whose functions are no longer required. Therefore, the proteasome participates in numerous cellular processes, including cell cycle progression, apoptosis, or DNA damage repair.</text>
</comment>
<organism evidence="10 11">
    <name type="scientific">Cryptolaemus montrouzieri</name>
    <dbReference type="NCBI Taxonomy" id="559131"/>
    <lineage>
        <taxon>Eukaryota</taxon>
        <taxon>Metazoa</taxon>
        <taxon>Ecdysozoa</taxon>
        <taxon>Arthropoda</taxon>
        <taxon>Hexapoda</taxon>
        <taxon>Insecta</taxon>
        <taxon>Pterygota</taxon>
        <taxon>Neoptera</taxon>
        <taxon>Endopterygota</taxon>
        <taxon>Coleoptera</taxon>
        <taxon>Polyphaga</taxon>
        <taxon>Cucujiformia</taxon>
        <taxon>Coccinelloidea</taxon>
        <taxon>Coccinellidae</taxon>
        <taxon>Scymninae</taxon>
        <taxon>Scymnini</taxon>
        <taxon>Cryptolaemus</taxon>
    </lineage>
</organism>
<dbReference type="InterPro" id="IPR036390">
    <property type="entry name" value="WH_DNA-bd_sf"/>
</dbReference>
<dbReference type="Proteomes" id="UP001516400">
    <property type="component" value="Unassembled WGS sequence"/>
</dbReference>
<proteinExistence type="inferred from homology"/>
<evidence type="ECO:0000256" key="7">
    <source>
        <dbReference type="ARBA" id="ARBA00031303"/>
    </source>
</evidence>
<evidence type="ECO:0000256" key="8">
    <source>
        <dbReference type="ARBA" id="ARBA00032323"/>
    </source>
</evidence>
<dbReference type="AlphaFoldDB" id="A0ABD2MWQ5"/>
<dbReference type="GO" id="GO:0000502">
    <property type="term" value="C:proteasome complex"/>
    <property type="evidence" value="ECO:0007669"/>
    <property type="project" value="UniProtKB-KW"/>
</dbReference>
<dbReference type="InterPro" id="IPR035298">
    <property type="entry name" value="PSMD13"/>
</dbReference>
<sequence>MATAVQQLPNVTDFLSKKQKESPKDLATEWAELEELHNKRLWHQLTLKLLKFIKKPQLQQGDNLIQLYNNFIQTFENKINPLSLVEIVAITIEQFKNPQDAIAFLEKTEVKVKINPDAQNLCKVLIGQLQLAKLNNLEATKKIIEEVEATLDNADGVTAVHGRFYLLASQYYRIQGDHAQYYRTALRYLGCIELDTLSPEVKHQHAFFLGLAALLGEGVYNLGELLAHPILDSLKGTENIWIVELLYAFNSGDINKFEVMKPQWSSIADLTAQELFLRQKISLLCLMEMTFKRPSHNRQLTFEEIAKETKLPLNEIELLVMKALSQKLVKGAIDQVANTVNMTWVQPRVLDRKQIITMVDKLNEWCKHVSTMENLLEEKASEILTL</sequence>
<keyword evidence="5" id="KW-0647">Proteasome</keyword>
<evidence type="ECO:0000256" key="6">
    <source>
        <dbReference type="ARBA" id="ARBA00029749"/>
    </source>
</evidence>
<protein>
    <recommendedName>
        <fullName evidence="4">26S proteasome non-ATPase regulatory subunit 13</fullName>
    </recommendedName>
    <alternativeName>
        <fullName evidence="6">26S proteasome regulatory subunit RPN9</fullName>
    </alternativeName>
    <alternativeName>
        <fullName evidence="8">26S proteasome regulatory subunit S11</fullName>
    </alternativeName>
    <alternativeName>
        <fullName evidence="7">26S proteasome regulatory subunit p40.5</fullName>
    </alternativeName>
</protein>
<evidence type="ECO:0000259" key="9">
    <source>
        <dbReference type="PROSITE" id="PS50250"/>
    </source>
</evidence>
<dbReference type="SUPFAM" id="SSF46785">
    <property type="entry name" value="Winged helix' DNA-binding domain"/>
    <property type="match status" value="1"/>
</dbReference>
<evidence type="ECO:0000256" key="2">
    <source>
        <dbReference type="ARBA" id="ARBA00006207"/>
    </source>
</evidence>
<evidence type="ECO:0000256" key="4">
    <source>
        <dbReference type="ARBA" id="ARBA00015732"/>
    </source>
</evidence>
<dbReference type="InterPro" id="IPR000717">
    <property type="entry name" value="PCI_dom"/>
</dbReference>
<evidence type="ECO:0000256" key="3">
    <source>
        <dbReference type="ARBA" id="ARBA00011441"/>
    </source>
</evidence>
<keyword evidence="11" id="KW-1185">Reference proteome</keyword>
<name>A0ABD2MWQ5_9CUCU</name>
<dbReference type="PANTHER" id="PTHR10539">
    <property type="entry name" value="26S PROTEASOME NON-ATPASE REGULATORY SUBUNIT 13"/>
    <property type="match status" value="1"/>
</dbReference>